<evidence type="ECO:0000313" key="4">
    <source>
        <dbReference type="EMBL" id="OUQ33259.1"/>
    </source>
</evidence>
<name>A0A1Y4STL2_9FIRM</name>
<dbReference type="RefSeq" id="WP_087359190.1">
    <property type="nucleotide sequence ID" value="NZ_NFLJ01000034.1"/>
</dbReference>
<gene>
    <name evidence="4" type="ORF">B5E75_11000</name>
</gene>
<proteinExistence type="inferred from homology"/>
<comment type="similarity">
    <text evidence="1">Belongs to the Mu gp47/PBSX XkdT family.</text>
</comment>
<dbReference type="Proteomes" id="UP000195305">
    <property type="component" value="Unassembled WGS sequence"/>
</dbReference>
<dbReference type="InterPro" id="IPR058531">
    <property type="entry name" value="Baseplate_J_M"/>
</dbReference>
<protein>
    <submittedName>
        <fullName evidence="4">Phage tail protein</fullName>
    </submittedName>
</protein>
<evidence type="ECO:0000259" key="3">
    <source>
        <dbReference type="Pfam" id="PF26079"/>
    </source>
</evidence>
<dbReference type="InterPro" id="IPR052399">
    <property type="entry name" value="Phage_Baseplate_Assmbl_Protein"/>
</dbReference>
<comment type="caution">
    <text evidence="4">The sequence shown here is derived from an EMBL/GenBank/DDBJ whole genome shotgun (WGS) entry which is preliminary data.</text>
</comment>
<evidence type="ECO:0000256" key="1">
    <source>
        <dbReference type="ARBA" id="ARBA00038087"/>
    </source>
</evidence>
<dbReference type="AlphaFoldDB" id="A0A1Y4STL2"/>
<sequence length="355" mass="39874">MAYENYSFENILNRMLEYVRDKNNSIDTREGSVIYDGVAPASIEFQNLFMEMNALLNDTFADTASRDYLILRCAERGLTPEEATHAILKGEFNINVPIGSRFSLNDLNYTVTEKISECIFKLQCETAGTVGNSYFGTMIPIEYIDGLETCTLTELLIPGEDEEDTEVLRQRYFASFDTRAFGGNIKDYLEKTNGIQGVGNTKVEPVWNGGGTVLLVIIDSTYRKATQTLVQLVKDTIDPVPYGTGQGLAPIGHVVTVKTVDEVLINITSTFTFDPSYTFERVKEQIETTLNDYMLSLRKTWANSTNLIVRISQIETRLLNIEGIIDIANTRINGKYSNLELDEYEIPIFNSIVDG</sequence>
<dbReference type="PANTHER" id="PTHR37829:SF3">
    <property type="entry name" value="PROTEIN JAYE-RELATED"/>
    <property type="match status" value="1"/>
</dbReference>
<keyword evidence="5" id="KW-1185">Reference proteome</keyword>
<dbReference type="OrthoDB" id="2554267at2"/>
<feature type="domain" description="Baseplate J-like C-terminal" evidence="3">
    <location>
        <begin position="265"/>
        <end position="352"/>
    </location>
</feature>
<accession>A0A1Y4STL2</accession>
<evidence type="ECO:0000259" key="2">
    <source>
        <dbReference type="Pfam" id="PF26078"/>
    </source>
</evidence>
<dbReference type="InterPro" id="IPR058530">
    <property type="entry name" value="Baseplate_J-like_C"/>
</dbReference>
<reference evidence="4 5" key="1">
    <citation type="journal article" date="2018" name="BMC Genomics">
        <title>Whole genome sequencing and function prediction of 133 gut anaerobes isolated from chicken caecum in pure cultures.</title>
        <authorList>
            <person name="Medvecky M."/>
            <person name="Cejkova D."/>
            <person name="Polansky O."/>
            <person name="Karasova D."/>
            <person name="Kubasova T."/>
            <person name="Cizek A."/>
            <person name="Rychlik I."/>
        </authorList>
    </citation>
    <scope>NUCLEOTIDE SEQUENCE [LARGE SCALE GENOMIC DNA]</scope>
    <source>
        <strain evidence="4 5">An13</strain>
    </source>
</reference>
<organism evidence="4 5">
    <name type="scientific">Massilimicrobiota timonensis</name>
    <dbReference type="NCBI Taxonomy" id="1776392"/>
    <lineage>
        <taxon>Bacteria</taxon>
        <taxon>Bacillati</taxon>
        <taxon>Bacillota</taxon>
        <taxon>Erysipelotrichia</taxon>
        <taxon>Erysipelotrichales</taxon>
        <taxon>Erysipelotrichaceae</taxon>
        <taxon>Massilimicrobiota</taxon>
    </lineage>
</organism>
<evidence type="ECO:0000313" key="5">
    <source>
        <dbReference type="Proteomes" id="UP000195305"/>
    </source>
</evidence>
<dbReference type="Pfam" id="PF26079">
    <property type="entry name" value="Baseplate_J_C"/>
    <property type="match status" value="1"/>
</dbReference>
<dbReference type="Pfam" id="PF26078">
    <property type="entry name" value="Baseplate_J_M"/>
    <property type="match status" value="1"/>
</dbReference>
<feature type="domain" description="Baseplate J-like central" evidence="2">
    <location>
        <begin position="180"/>
        <end position="258"/>
    </location>
</feature>
<dbReference type="EMBL" id="NFLJ01000034">
    <property type="protein sequence ID" value="OUQ33259.1"/>
    <property type="molecule type" value="Genomic_DNA"/>
</dbReference>
<dbReference type="PANTHER" id="PTHR37829">
    <property type="entry name" value="PHAGE-LIKE ELEMENT PBSX PROTEIN XKDT"/>
    <property type="match status" value="1"/>
</dbReference>